<keyword evidence="1" id="KW-1133">Transmembrane helix</keyword>
<name>A0A5C7J9R5_9BACT</name>
<dbReference type="Gene3D" id="3.30.700.10">
    <property type="entry name" value="Glycoprotein, Type 4 Pilin"/>
    <property type="match status" value="1"/>
</dbReference>
<accession>A0A5C7J9R5</accession>
<feature type="transmembrane region" description="Helical" evidence="1">
    <location>
        <begin position="6"/>
        <end position="28"/>
    </location>
</feature>
<dbReference type="InterPro" id="IPR045584">
    <property type="entry name" value="Pilin-like"/>
</dbReference>
<evidence type="ECO:0000313" key="3">
    <source>
        <dbReference type="Proteomes" id="UP000321026"/>
    </source>
</evidence>
<dbReference type="PANTHER" id="PTHR30093">
    <property type="entry name" value="GENERAL SECRETION PATHWAY PROTEIN G"/>
    <property type="match status" value="1"/>
</dbReference>
<proteinExistence type="predicted"/>
<dbReference type="SUPFAM" id="SSF54523">
    <property type="entry name" value="Pili subunits"/>
    <property type="match status" value="1"/>
</dbReference>
<dbReference type="PROSITE" id="PS00409">
    <property type="entry name" value="PROKAR_NTER_METHYL"/>
    <property type="match status" value="1"/>
</dbReference>
<evidence type="ECO:0000256" key="1">
    <source>
        <dbReference type="SAM" id="Phobius"/>
    </source>
</evidence>
<evidence type="ECO:0000313" key="2">
    <source>
        <dbReference type="EMBL" id="TXG77732.1"/>
    </source>
</evidence>
<organism evidence="2 3">
    <name type="scientific">Candidatus Dojkabacteria bacterium</name>
    <dbReference type="NCBI Taxonomy" id="2099670"/>
    <lineage>
        <taxon>Bacteria</taxon>
        <taxon>Candidatus Dojkabacteria</taxon>
    </lineage>
</organism>
<dbReference type="Proteomes" id="UP000321026">
    <property type="component" value="Unassembled WGS sequence"/>
</dbReference>
<keyword evidence="1" id="KW-0812">Transmembrane</keyword>
<dbReference type="AlphaFoldDB" id="A0A5C7J9R5"/>
<gene>
    <name evidence="2" type="ORF">E6Q11_02305</name>
</gene>
<dbReference type="InterPro" id="IPR012902">
    <property type="entry name" value="N_methyl_site"/>
</dbReference>
<keyword evidence="1" id="KW-0472">Membrane</keyword>
<comment type="caution">
    <text evidence="2">The sequence shown here is derived from an EMBL/GenBank/DDBJ whole genome shotgun (WGS) entry which is preliminary data.</text>
</comment>
<reference evidence="2 3" key="1">
    <citation type="submission" date="2018-09" db="EMBL/GenBank/DDBJ databases">
        <title>Metagenome Assembled Genomes from an Advanced Water Purification Facility.</title>
        <authorList>
            <person name="Stamps B.W."/>
            <person name="Spear J.R."/>
        </authorList>
    </citation>
    <scope>NUCLEOTIDE SEQUENCE [LARGE SCALE GENOMIC DNA]</scope>
    <source>
        <strain evidence="2">Bin_63_2</strain>
    </source>
</reference>
<dbReference type="Pfam" id="PF07963">
    <property type="entry name" value="N_methyl"/>
    <property type="match status" value="1"/>
</dbReference>
<dbReference type="EMBL" id="SSDS01000039">
    <property type="protein sequence ID" value="TXG77732.1"/>
    <property type="molecule type" value="Genomic_DNA"/>
</dbReference>
<dbReference type="NCBIfam" id="TIGR02532">
    <property type="entry name" value="IV_pilin_GFxxxE"/>
    <property type="match status" value="1"/>
</dbReference>
<sequence>MKKGFTLIELLIVIAIIGILASIVLVSLSSAREKAKVAGFKAVVHSMQTKALEVCADGAIDYTDVSGSFGTLPVDIDASGITNDVQDCGPTAANTFSVDVPSANLATPCTATLEETGITAFVGC</sequence>
<protein>
    <submittedName>
        <fullName evidence="2">Type II secretion system protein</fullName>
    </submittedName>
</protein>